<organism evidence="1 2">
    <name type="scientific">Pararhodobacter aggregans</name>
    <dbReference type="NCBI Taxonomy" id="404875"/>
    <lineage>
        <taxon>Bacteria</taxon>
        <taxon>Pseudomonadati</taxon>
        <taxon>Pseudomonadota</taxon>
        <taxon>Alphaproteobacteria</taxon>
        <taxon>Rhodobacterales</taxon>
        <taxon>Paracoccaceae</taxon>
        <taxon>Pararhodobacter</taxon>
    </lineage>
</organism>
<gene>
    <name evidence="1" type="ORF">DDE23_13095</name>
</gene>
<dbReference type="OrthoDB" id="7816801at2"/>
<proteinExistence type="predicted"/>
<protein>
    <submittedName>
        <fullName evidence="1">Uncharacterized protein</fullName>
    </submittedName>
</protein>
<reference evidence="1 2" key="1">
    <citation type="journal article" date="2011" name="Syst. Appl. Microbiol.">
        <title>Defluviimonas denitrificans gen. nov., sp. nov., and Pararhodobacter aggregans gen. nov., sp. nov., non-phototrophic Rhodobacteraceae from the biofilter of a marine aquaculture.</title>
        <authorList>
            <person name="Foesel B.U."/>
            <person name="Drake H.L."/>
            <person name="Schramm A."/>
        </authorList>
    </citation>
    <scope>NUCLEOTIDE SEQUENCE [LARGE SCALE GENOMIC DNA]</scope>
    <source>
        <strain evidence="1 2">D1-19</strain>
    </source>
</reference>
<dbReference type="Gene3D" id="3.40.50.300">
    <property type="entry name" value="P-loop containing nucleotide triphosphate hydrolases"/>
    <property type="match status" value="1"/>
</dbReference>
<keyword evidence="2" id="KW-1185">Reference proteome</keyword>
<evidence type="ECO:0000313" key="1">
    <source>
        <dbReference type="EMBL" id="PVE47177.1"/>
    </source>
</evidence>
<dbReference type="InterPro" id="IPR027417">
    <property type="entry name" value="P-loop_NTPase"/>
</dbReference>
<dbReference type="SUPFAM" id="SSF52540">
    <property type="entry name" value="P-loop containing nucleoside triphosphate hydrolases"/>
    <property type="match status" value="1"/>
</dbReference>
<dbReference type="RefSeq" id="WP_107752189.1">
    <property type="nucleotide sequence ID" value="NZ_QBKF01000006.1"/>
</dbReference>
<dbReference type="AlphaFoldDB" id="A0A2T7UR69"/>
<accession>A0A2T7UR69</accession>
<dbReference type="EMBL" id="QDDR01000006">
    <property type="protein sequence ID" value="PVE47177.1"/>
    <property type="molecule type" value="Genomic_DNA"/>
</dbReference>
<name>A0A2T7UR69_9RHOB</name>
<sequence length="263" mass="29226">MPFDALLPWFEDLERQLDPAARLAHWIGHEPDPWQVEMFSTKASEVACRVSRQAGKTSVLAARAVEELHVPESLTICIAPAERQAKIIAREIGRQLRRTDLVITRSTLTELEMSNGARVVALPSTSDTIRGFPSVSLLIIDECAFLKGDDDEETRGETLISGVLPMLTTQGQVFFSSTPAGKQNYFAKLFLDAKPDDGIHRIVVRGTAIPRLAEKVERMRRTLSATKFRQEIEVEMLADGASYFDLSIIEQATSTESAICPRL</sequence>
<evidence type="ECO:0000313" key="2">
    <source>
        <dbReference type="Proteomes" id="UP000244810"/>
    </source>
</evidence>
<comment type="caution">
    <text evidence="1">The sequence shown here is derived from an EMBL/GenBank/DDBJ whole genome shotgun (WGS) entry which is preliminary data.</text>
</comment>
<dbReference type="Pfam" id="PF03237">
    <property type="entry name" value="Terminase_6N"/>
    <property type="match status" value="1"/>
</dbReference>
<dbReference type="Proteomes" id="UP000244810">
    <property type="component" value="Unassembled WGS sequence"/>
</dbReference>